<keyword evidence="10" id="KW-0902">Two-component regulatory system</keyword>
<evidence type="ECO:0000256" key="8">
    <source>
        <dbReference type="ARBA" id="ARBA00022840"/>
    </source>
</evidence>
<dbReference type="CDD" id="cd00075">
    <property type="entry name" value="HATPase"/>
    <property type="match status" value="1"/>
</dbReference>
<evidence type="ECO:0000256" key="11">
    <source>
        <dbReference type="ARBA" id="ARBA00023136"/>
    </source>
</evidence>
<dbReference type="GO" id="GO:0000156">
    <property type="term" value="F:phosphorelay response regulator activity"/>
    <property type="evidence" value="ECO:0007669"/>
    <property type="project" value="TreeGrafter"/>
</dbReference>
<dbReference type="GO" id="GO:0030295">
    <property type="term" value="F:protein kinase activator activity"/>
    <property type="evidence" value="ECO:0007669"/>
    <property type="project" value="TreeGrafter"/>
</dbReference>
<keyword evidence="5" id="KW-0812">Transmembrane</keyword>
<comment type="subcellular location">
    <subcellularLocation>
        <location evidence="2">Membrane</location>
        <topology evidence="2">Multi-pass membrane protein</topology>
    </subcellularLocation>
</comment>
<evidence type="ECO:0000256" key="6">
    <source>
        <dbReference type="ARBA" id="ARBA00022741"/>
    </source>
</evidence>
<keyword evidence="4" id="KW-0808">Transferase</keyword>
<dbReference type="SUPFAM" id="SSF55785">
    <property type="entry name" value="PYP-like sensor domain (PAS domain)"/>
    <property type="match status" value="1"/>
</dbReference>
<dbReference type="GO" id="GO:0006355">
    <property type="term" value="P:regulation of DNA-templated transcription"/>
    <property type="evidence" value="ECO:0007669"/>
    <property type="project" value="InterPro"/>
</dbReference>
<dbReference type="RefSeq" id="WP_141464880.1">
    <property type="nucleotide sequence ID" value="NZ_RBZW01000028.1"/>
</dbReference>
<dbReference type="SMART" id="SM00091">
    <property type="entry name" value="PAS"/>
    <property type="match status" value="1"/>
</dbReference>
<dbReference type="EMBL" id="RBZW01000028">
    <property type="protein sequence ID" value="THE64663.1"/>
    <property type="molecule type" value="Genomic_DNA"/>
</dbReference>
<dbReference type="InterPro" id="IPR036890">
    <property type="entry name" value="HATPase_C_sf"/>
</dbReference>
<reference evidence="14 15" key="1">
    <citation type="submission" date="2018-10" db="EMBL/GenBank/DDBJ databases">
        <title>Natronolimnobius sp. XQ-INN 246 isolated from Inner Mongolia Autonomous Region of China.</title>
        <authorList>
            <person name="Xue Q."/>
        </authorList>
    </citation>
    <scope>NUCLEOTIDE SEQUENCE [LARGE SCALE GENOMIC DNA]</scope>
    <source>
        <strain evidence="14 15">XQ-INN 246</strain>
    </source>
</reference>
<evidence type="ECO:0000256" key="1">
    <source>
        <dbReference type="ARBA" id="ARBA00000085"/>
    </source>
</evidence>
<dbReference type="Pfam" id="PF02518">
    <property type="entry name" value="HATPase_c"/>
    <property type="match status" value="1"/>
</dbReference>
<keyword evidence="15" id="KW-1185">Reference proteome</keyword>
<dbReference type="GO" id="GO:0005524">
    <property type="term" value="F:ATP binding"/>
    <property type="evidence" value="ECO:0007669"/>
    <property type="project" value="UniProtKB-KW"/>
</dbReference>
<keyword evidence="9" id="KW-1133">Transmembrane helix</keyword>
<dbReference type="InterPro" id="IPR035965">
    <property type="entry name" value="PAS-like_dom_sf"/>
</dbReference>
<dbReference type="Proteomes" id="UP000318864">
    <property type="component" value="Unassembled WGS sequence"/>
</dbReference>
<dbReference type="OrthoDB" id="327291at2157"/>
<sequence>MGRESAAGDSTGVACGFETDLEPGRFRHLIEHIQDAVVEFEFVDGEPIVRGINPAFSEVFGYEPDEIVGQSLNAYIVPTWLEGESTTLDDRTQGGKVNYRHVRRETTDGIREFLYRGIPYETAAGVERGFAVYTDLTEDRRNRSRIDVLNRVLRHNLRNQVTLVAGSLDGLFETLDTDALEPRERQLVETARTGIDDLETLSQEASELYRILNTSVPTDATVDCVPLIRSVAGTFGKRYPEASITLEVPDTLWVTGTDRLEVALSSLLENAIEHNPASEPRVWLEAGTDTEGWCYLTVADDGPGIPAVEREVRTGDAEITELRHGSGLGLWLVTWIVEGFGGELSFERSRADGARVRLRLRRCRGTR</sequence>
<organism evidence="14 15">
    <name type="scientific">Salinadaptatus halalkaliphilus</name>
    <dbReference type="NCBI Taxonomy" id="2419781"/>
    <lineage>
        <taxon>Archaea</taxon>
        <taxon>Methanobacteriati</taxon>
        <taxon>Methanobacteriota</taxon>
        <taxon>Stenosarchaea group</taxon>
        <taxon>Halobacteria</taxon>
        <taxon>Halobacteriales</taxon>
        <taxon>Natrialbaceae</taxon>
        <taxon>Salinadaptatus</taxon>
    </lineage>
</organism>
<accession>A0A4S3TN77</accession>
<gene>
    <name evidence="14" type="ORF">D8Y22_11705</name>
</gene>
<dbReference type="NCBIfam" id="TIGR00229">
    <property type="entry name" value="sensory_box"/>
    <property type="match status" value="1"/>
</dbReference>
<evidence type="ECO:0000256" key="5">
    <source>
        <dbReference type="ARBA" id="ARBA00022692"/>
    </source>
</evidence>
<dbReference type="InterPro" id="IPR013767">
    <property type="entry name" value="PAS_fold"/>
</dbReference>
<dbReference type="PROSITE" id="PS50112">
    <property type="entry name" value="PAS"/>
    <property type="match status" value="1"/>
</dbReference>
<dbReference type="CDD" id="cd00130">
    <property type="entry name" value="PAS"/>
    <property type="match status" value="1"/>
</dbReference>
<dbReference type="PANTHER" id="PTHR42878">
    <property type="entry name" value="TWO-COMPONENT HISTIDINE KINASE"/>
    <property type="match status" value="1"/>
</dbReference>
<evidence type="ECO:0000256" key="2">
    <source>
        <dbReference type="ARBA" id="ARBA00004141"/>
    </source>
</evidence>
<evidence type="ECO:0000256" key="9">
    <source>
        <dbReference type="ARBA" id="ARBA00022989"/>
    </source>
</evidence>
<evidence type="ECO:0000256" key="7">
    <source>
        <dbReference type="ARBA" id="ARBA00022777"/>
    </source>
</evidence>
<dbReference type="InterPro" id="IPR000014">
    <property type="entry name" value="PAS"/>
</dbReference>
<evidence type="ECO:0000256" key="4">
    <source>
        <dbReference type="ARBA" id="ARBA00022679"/>
    </source>
</evidence>
<name>A0A4S3TN77_9EURY</name>
<dbReference type="PRINTS" id="PR00344">
    <property type="entry name" value="BCTRLSENSOR"/>
</dbReference>
<dbReference type="PANTHER" id="PTHR42878:SF7">
    <property type="entry name" value="SENSOR HISTIDINE KINASE GLRK"/>
    <property type="match status" value="1"/>
</dbReference>
<feature type="domain" description="PAS" evidence="13">
    <location>
        <begin position="22"/>
        <end position="72"/>
    </location>
</feature>
<comment type="catalytic activity">
    <reaction evidence="1">
        <text>ATP + protein L-histidine = ADP + protein N-phospho-L-histidine.</text>
        <dbReference type="EC" id="2.7.13.3"/>
    </reaction>
</comment>
<keyword evidence="8" id="KW-0067">ATP-binding</keyword>
<dbReference type="GO" id="GO:0007234">
    <property type="term" value="P:osmosensory signaling via phosphorelay pathway"/>
    <property type="evidence" value="ECO:0007669"/>
    <property type="project" value="TreeGrafter"/>
</dbReference>
<keyword evidence="11" id="KW-0472">Membrane</keyword>
<dbReference type="GO" id="GO:0004673">
    <property type="term" value="F:protein histidine kinase activity"/>
    <property type="evidence" value="ECO:0007669"/>
    <property type="project" value="UniProtKB-EC"/>
</dbReference>
<protein>
    <recommendedName>
        <fullName evidence="3">histidine kinase</fullName>
        <ecNumber evidence="3">2.7.13.3</ecNumber>
    </recommendedName>
</protein>
<dbReference type="EC" id="2.7.13.3" evidence="3"/>
<proteinExistence type="predicted"/>
<dbReference type="PROSITE" id="PS50109">
    <property type="entry name" value="HIS_KIN"/>
    <property type="match status" value="1"/>
</dbReference>
<dbReference type="Pfam" id="PF00989">
    <property type="entry name" value="PAS"/>
    <property type="match status" value="1"/>
</dbReference>
<evidence type="ECO:0000259" key="13">
    <source>
        <dbReference type="PROSITE" id="PS50112"/>
    </source>
</evidence>
<evidence type="ECO:0000256" key="10">
    <source>
        <dbReference type="ARBA" id="ARBA00023012"/>
    </source>
</evidence>
<comment type="caution">
    <text evidence="14">The sequence shown here is derived from an EMBL/GenBank/DDBJ whole genome shotgun (WGS) entry which is preliminary data.</text>
</comment>
<dbReference type="InterPro" id="IPR005467">
    <property type="entry name" value="His_kinase_dom"/>
</dbReference>
<dbReference type="Gene3D" id="3.30.565.10">
    <property type="entry name" value="Histidine kinase-like ATPase, C-terminal domain"/>
    <property type="match status" value="1"/>
</dbReference>
<evidence type="ECO:0000256" key="3">
    <source>
        <dbReference type="ARBA" id="ARBA00012438"/>
    </source>
</evidence>
<dbReference type="InterPro" id="IPR050351">
    <property type="entry name" value="BphY/WalK/GraS-like"/>
</dbReference>
<feature type="domain" description="Histidine kinase" evidence="12">
    <location>
        <begin position="152"/>
        <end position="364"/>
    </location>
</feature>
<dbReference type="AlphaFoldDB" id="A0A4S3TN77"/>
<dbReference type="GO" id="GO:0016020">
    <property type="term" value="C:membrane"/>
    <property type="evidence" value="ECO:0007669"/>
    <property type="project" value="UniProtKB-SubCell"/>
</dbReference>
<evidence type="ECO:0000313" key="14">
    <source>
        <dbReference type="EMBL" id="THE64663.1"/>
    </source>
</evidence>
<dbReference type="InterPro" id="IPR003594">
    <property type="entry name" value="HATPase_dom"/>
</dbReference>
<dbReference type="SUPFAM" id="SSF55874">
    <property type="entry name" value="ATPase domain of HSP90 chaperone/DNA topoisomerase II/histidine kinase"/>
    <property type="match status" value="1"/>
</dbReference>
<keyword evidence="6" id="KW-0547">Nucleotide-binding</keyword>
<dbReference type="InterPro" id="IPR004358">
    <property type="entry name" value="Sig_transdc_His_kin-like_C"/>
</dbReference>
<dbReference type="SMART" id="SM00387">
    <property type="entry name" value="HATPase_c"/>
    <property type="match status" value="1"/>
</dbReference>
<evidence type="ECO:0000259" key="12">
    <source>
        <dbReference type="PROSITE" id="PS50109"/>
    </source>
</evidence>
<evidence type="ECO:0000313" key="15">
    <source>
        <dbReference type="Proteomes" id="UP000318864"/>
    </source>
</evidence>
<dbReference type="Gene3D" id="3.30.450.20">
    <property type="entry name" value="PAS domain"/>
    <property type="match status" value="1"/>
</dbReference>
<keyword evidence="7" id="KW-0418">Kinase</keyword>